<evidence type="ECO:0000256" key="1">
    <source>
        <dbReference type="SAM" id="MobiDB-lite"/>
    </source>
</evidence>
<dbReference type="Proteomes" id="UP000250557">
    <property type="component" value="Chromosome"/>
</dbReference>
<reference evidence="2 4" key="1">
    <citation type="submission" date="2019-08" db="EMBL/GenBank/DDBJ databases">
        <title>Comparative genome analysis confer to the adaptation heavy metal polluted environment.</title>
        <authorList>
            <person name="Li Y."/>
        </authorList>
    </citation>
    <scope>NUCLEOTIDE SEQUENCE [LARGE SCALE GENOMIC DNA]</scope>
    <source>
        <strain evidence="2 4">P2</strain>
    </source>
</reference>
<feature type="compositionally biased region" description="Basic and acidic residues" evidence="1">
    <location>
        <begin position="93"/>
        <end position="102"/>
    </location>
</feature>
<dbReference type="AlphaFoldDB" id="A0AAE6JCE0"/>
<keyword evidence="5" id="KW-1185">Reference proteome</keyword>
<accession>A0AAE6JCE0</accession>
<evidence type="ECO:0000313" key="3">
    <source>
        <dbReference type="EMBL" id="QTE48179.1"/>
    </source>
</evidence>
<dbReference type="EMBL" id="CP043451">
    <property type="protein sequence ID" value="QEM03072.1"/>
    <property type="molecule type" value="Genomic_DNA"/>
</dbReference>
<dbReference type="Proteomes" id="UP000663940">
    <property type="component" value="Chromosome"/>
</dbReference>
<evidence type="ECO:0000313" key="5">
    <source>
        <dbReference type="Proteomes" id="UP000663940"/>
    </source>
</evidence>
<gene>
    <name evidence="2" type="ORF">DIU31_005880</name>
    <name evidence="3" type="ORF">J3L21_21840</name>
</gene>
<name>A0AAE6JCE0_9SPHI</name>
<sequence length="102" mass="11658">MEELTICYEYDFALTVRKKNGRLYKNHHIGAIGISFSTALFDAYTILKKQKCEILAINHVKAKSIAFAFDKDGAAVKISLKDRPPVMPDDYEKELSRLPKKH</sequence>
<feature type="region of interest" description="Disordered" evidence="1">
    <location>
        <begin position="83"/>
        <end position="102"/>
    </location>
</feature>
<proteinExistence type="predicted"/>
<reference evidence="3 5" key="2">
    <citation type="submission" date="2021-03" db="EMBL/GenBank/DDBJ databases">
        <title>Mucilaginibacter strains isolated from gold and copper mining confer multi heavy-metal resistance.</title>
        <authorList>
            <person name="Li Y."/>
        </authorList>
    </citation>
    <scope>NUCLEOTIDE SEQUENCE [LARGE SCALE GENOMIC DNA]</scope>
    <source>
        <strain evidence="3 5">P2-4</strain>
    </source>
</reference>
<dbReference type="RefSeq" id="WP_112656758.1">
    <property type="nucleotide sequence ID" value="NZ_CP043451.1"/>
</dbReference>
<dbReference type="EMBL" id="CP071880">
    <property type="protein sequence ID" value="QTE48179.1"/>
    <property type="molecule type" value="Genomic_DNA"/>
</dbReference>
<organism evidence="2 4">
    <name type="scientific">Mucilaginibacter rubeus</name>
    <dbReference type="NCBI Taxonomy" id="2027860"/>
    <lineage>
        <taxon>Bacteria</taxon>
        <taxon>Pseudomonadati</taxon>
        <taxon>Bacteroidota</taxon>
        <taxon>Sphingobacteriia</taxon>
        <taxon>Sphingobacteriales</taxon>
        <taxon>Sphingobacteriaceae</taxon>
        <taxon>Mucilaginibacter</taxon>
    </lineage>
</organism>
<evidence type="ECO:0000313" key="4">
    <source>
        <dbReference type="Proteomes" id="UP000250557"/>
    </source>
</evidence>
<evidence type="ECO:0000313" key="2">
    <source>
        <dbReference type="EMBL" id="QEM03072.1"/>
    </source>
</evidence>
<protein>
    <submittedName>
        <fullName evidence="2">Uncharacterized protein</fullName>
    </submittedName>
</protein>